<name>A0ACC0P8I4_RHOML</name>
<evidence type="ECO:0000313" key="2">
    <source>
        <dbReference type="Proteomes" id="UP001062846"/>
    </source>
</evidence>
<protein>
    <submittedName>
        <fullName evidence="1">Uncharacterized protein</fullName>
    </submittedName>
</protein>
<evidence type="ECO:0000313" key="1">
    <source>
        <dbReference type="EMBL" id="KAI8561466.1"/>
    </source>
</evidence>
<accession>A0ACC0P8I4</accession>
<dbReference type="Proteomes" id="UP001062846">
    <property type="component" value="Chromosome 4"/>
</dbReference>
<comment type="caution">
    <text evidence="1">The sequence shown here is derived from an EMBL/GenBank/DDBJ whole genome shotgun (WGS) entry which is preliminary data.</text>
</comment>
<dbReference type="EMBL" id="CM046391">
    <property type="protein sequence ID" value="KAI8561466.1"/>
    <property type="molecule type" value="Genomic_DNA"/>
</dbReference>
<gene>
    <name evidence="1" type="ORF">RHMOL_Rhmol04G0341900</name>
</gene>
<reference evidence="1" key="1">
    <citation type="submission" date="2022-02" db="EMBL/GenBank/DDBJ databases">
        <title>Plant Genome Project.</title>
        <authorList>
            <person name="Zhang R.-G."/>
        </authorList>
    </citation>
    <scope>NUCLEOTIDE SEQUENCE</scope>
    <source>
        <strain evidence="1">AT1</strain>
    </source>
</reference>
<sequence length="212" mass="23725">MERGVSQLPHEIIFDILSRLPVKSLCRFKSVSKSWLALITGAHFIKSHLNHQSAEADNVTHKLILASRHSGSLYPMHYPEPEHTVAELKIPGMDFADIRGSCNVVLLLGRGAELCLWNPSIRRYQKFSRPKCPLITPYTPHCVMSGLGLSGLGYDAISDDFKVVAVVRLLCDALTNVHVFSSKLSSCKRFDVTLYVESLVSPHGFNDTRRYC</sequence>
<proteinExistence type="predicted"/>
<keyword evidence="2" id="KW-1185">Reference proteome</keyword>
<organism evidence="1 2">
    <name type="scientific">Rhododendron molle</name>
    <name type="common">Chinese azalea</name>
    <name type="synonym">Azalea mollis</name>
    <dbReference type="NCBI Taxonomy" id="49168"/>
    <lineage>
        <taxon>Eukaryota</taxon>
        <taxon>Viridiplantae</taxon>
        <taxon>Streptophyta</taxon>
        <taxon>Embryophyta</taxon>
        <taxon>Tracheophyta</taxon>
        <taxon>Spermatophyta</taxon>
        <taxon>Magnoliopsida</taxon>
        <taxon>eudicotyledons</taxon>
        <taxon>Gunneridae</taxon>
        <taxon>Pentapetalae</taxon>
        <taxon>asterids</taxon>
        <taxon>Ericales</taxon>
        <taxon>Ericaceae</taxon>
        <taxon>Ericoideae</taxon>
        <taxon>Rhodoreae</taxon>
        <taxon>Rhododendron</taxon>
    </lineage>
</organism>